<accession>A0A285NCX8</accession>
<dbReference type="InterPro" id="IPR010266">
    <property type="entry name" value="NnrS"/>
</dbReference>
<evidence type="ECO:0000256" key="1">
    <source>
        <dbReference type="SAM" id="Phobius"/>
    </source>
</evidence>
<name>A0A285NCX8_9HYPH</name>
<gene>
    <name evidence="2" type="ORF">SAMN06265368_0541</name>
</gene>
<evidence type="ECO:0000313" key="3">
    <source>
        <dbReference type="Proteomes" id="UP000219439"/>
    </source>
</evidence>
<keyword evidence="1" id="KW-1133">Transmembrane helix</keyword>
<protein>
    <submittedName>
        <fullName evidence="2">Uncharacterized protein involved in response to NO</fullName>
    </submittedName>
</protein>
<dbReference type="Pfam" id="PF05940">
    <property type="entry name" value="NnrS"/>
    <property type="match status" value="1"/>
</dbReference>
<dbReference type="RefSeq" id="WP_097151855.1">
    <property type="nucleotide sequence ID" value="NZ_OBEL01000001.1"/>
</dbReference>
<dbReference type="OrthoDB" id="9770040at2"/>
<dbReference type="AlphaFoldDB" id="A0A285NCX8"/>
<proteinExistence type="predicted"/>
<feature type="transmembrane region" description="Helical" evidence="1">
    <location>
        <begin position="192"/>
        <end position="214"/>
    </location>
</feature>
<feature type="transmembrane region" description="Helical" evidence="1">
    <location>
        <begin position="121"/>
        <end position="141"/>
    </location>
</feature>
<dbReference type="Proteomes" id="UP000219439">
    <property type="component" value="Unassembled WGS sequence"/>
</dbReference>
<feature type="transmembrane region" description="Helical" evidence="1">
    <location>
        <begin position="70"/>
        <end position="90"/>
    </location>
</feature>
<sequence length="409" mass="44778">MSEGILQPTEQPQEQIRFIDHPVFSDGFRVFFPLAALSALGLILFWGLSLSGLISIEASLSPLALHRYDMIFGFLVAAMAGFLTTAVPSWSKTSPVAGWELFGLGLLWLAGRFAFWGSDWVPVWLAFSLHFAFLIALAIRILPPLWTAKMRHLIWPVILLAIAQGISVVGYVSDGIVINAQWVLSFDTGLAMAEGAFAIMVLTALAPISTVIVNHALDQRDDGVKFIPRPPFRRAAMLCLGLYTLARMGQASDGLQGWLALAASCSVLNILQDWHMKGALGTSFSKSLYLVYWFLAVGLALQGLSLLELVPVEALVAGRHMLFIGGFSLATLMVLIIAGTRHTGRSLAPYPLFIASILTLVMACVARSVLPLVLPDIDWMMLAWICFALSFAFYLRQITPWILAENVND</sequence>
<feature type="transmembrane region" description="Helical" evidence="1">
    <location>
        <begin position="379"/>
        <end position="395"/>
    </location>
</feature>
<feature type="transmembrane region" description="Helical" evidence="1">
    <location>
        <begin position="350"/>
        <end position="373"/>
    </location>
</feature>
<reference evidence="2 3" key="1">
    <citation type="submission" date="2017-09" db="EMBL/GenBank/DDBJ databases">
        <authorList>
            <person name="Ehlers B."/>
            <person name="Leendertz F.H."/>
        </authorList>
    </citation>
    <scope>NUCLEOTIDE SEQUENCE [LARGE SCALE GENOMIC DNA]</scope>
    <source>
        <strain evidence="2 3">DSM 18289</strain>
    </source>
</reference>
<feature type="transmembrane region" description="Helical" evidence="1">
    <location>
        <begin position="288"/>
        <end position="307"/>
    </location>
</feature>
<evidence type="ECO:0000313" key="2">
    <source>
        <dbReference type="EMBL" id="SNZ06797.1"/>
    </source>
</evidence>
<feature type="transmembrane region" description="Helical" evidence="1">
    <location>
        <begin position="153"/>
        <end position="172"/>
    </location>
</feature>
<feature type="transmembrane region" description="Helical" evidence="1">
    <location>
        <begin position="97"/>
        <end position="115"/>
    </location>
</feature>
<feature type="transmembrane region" description="Helical" evidence="1">
    <location>
        <begin position="319"/>
        <end position="338"/>
    </location>
</feature>
<keyword evidence="1" id="KW-0472">Membrane</keyword>
<feature type="transmembrane region" description="Helical" evidence="1">
    <location>
        <begin position="30"/>
        <end position="50"/>
    </location>
</feature>
<organism evidence="2 3">
    <name type="scientific">Cohaesibacter gelatinilyticus</name>
    <dbReference type="NCBI Taxonomy" id="372072"/>
    <lineage>
        <taxon>Bacteria</taxon>
        <taxon>Pseudomonadati</taxon>
        <taxon>Pseudomonadota</taxon>
        <taxon>Alphaproteobacteria</taxon>
        <taxon>Hyphomicrobiales</taxon>
        <taxon>Cohaesibacteraceae</taxon>
    </lineage>
</organism>
<keyword evidence="1" id="KW-0812">Transmembrane</keyword>
<dbReference type="EMBL" id="OBEL01000001">
    <property type="protein sequence ID" value="SNZ06797.1"/>
    <property type="molecule type" value="Genomic_DNA"/>
</dbReference>
<keyword evidence="3" id="KW-1185">Reference proteome</keyword>